<feature type="domain" description="Orn/Lys/Arg decarboxylases family 1 pyridoxal-P attachment site" evidence="3">
    <location>
        <begin position="3"/>
        <end position="261"/>
    </location>
</feature>
<dbReference type="InterPro" id="IPR052357">
    <property type="entry name" value="Orn_Lys_Arg_decarboxylase-I"/>
</dbReference>
<dbReference type="Pfam" id="PF01276">
    <property type="entry name" value="OKR_DC_1"/>
    <property type="match status" value="1"/>
</dbReference>
<dbReference type="SUPFAM" id="SSF55904">
    <property type="entry name" value="Ornithine decarboxylase C-terminal domain"/>
    <property type="match status" value="1"/>
</dbReference>
<protein>
    <submittedName>
        <fullName evidence="4">Amino acid decarboxylase</fullName>
    </submittedName>
</protein>
<comment type="cofactor">
    <cofactor evidence="1">
        <name>pyridoxal 5'-phosphate</name>
        <dbReference type="ChEBI" id="CHEBI:597326"/>
    </cofactor>
</comment>
<evidence type="ECO:0000313" key="4">
    <source>
        <dbReference type="EMBL" id="HIS67111.1"/>
    </source>
</evidence>
<evidence type="ECO:0000259" key="3">
    <source>
        <dbReference type="Pfam" id="PF01276"/>
    </source>
</evidence>
<dbReference type="AlphaFoldDB" id="A0A9D1FF06"/>
<dbReference type="SUPFAM" id="SSF53383">
    <property type="entry name" value="PLP-dependent transferases"/>
    <property type="match status" value="1"/>
</dbReference>
<dbReference type="EMBL" id="DVJK01000166">
    <property type="protein sequence ID" value="HIS67111.1"/>
    <property type="molecule type" value="Genomic_DNA"/>
</dbReference>
<dbReference type="Proteomes" id="UP000824001">
    <property type="component" value="Unassembled WGS sequence"/>
</dbReference>
<sequence>MTTPILDFLRRYAEGGAARLHMPGHKGRGPLGCEKYDITEIAGADDLSCPEGIIAESEKNASVLFGTRRTFYSTEGSSQCVKAMLLLAARRSKSRKVLAGRNAHKSFLNACALLDLEPVWLSGEGSLCSAAITPQSLRERLEGMERPCAVYITSPDYLGAMLETGKLAAVCRDFGLPLLLDGAHGAYLDALKGPHNSCQPDLWCASAHKTLGVLTGGAYLHVSEGSPFGFEADAREALSVFGSSSPSYLILASLDAANGRISSGFADILNDFTVKVEGLKARLAALGLAVEPSDPLRITIAAYKSGHTGFELAEMLRNSKLEPEFADTDYLVLMLTPDNNLEDLERIFAAFSPFSARIPRDPLPLSPPGEACMTPREALLSPRVAVEARLAEGRILASAAVSCPPAIPIAVMGERLTKEQIELLPKYGVKYVDIVLVK</sequence>
<dbReference type="Gene3D" id="3.40.640.10">
    <property type="entry name" value="Type I PLP-dependent aspartate aminotransferase-like (Major domain)"/>
    <property type="match status" value="1"/>
</dbReference>
<gene>
    <name evidence="4" type="ORF">IAC18_06055</name>
</gene>
<accession>A0A9D1FF06</accession>
<keyword evidence="2" id="KW-0663">Pyridoxal phosphate</keyword>
<evidence type="ECO:0000256" key="2">
    <source>
        <dbReference type="ARBA" id="ARBA00022898"/>
    </source>
</evidence>
<dbReference type="GO" id="GO:0003824">
    <property type="term" value="F:catalytic activity"/>
    <property type="evidence" value="ECO:0007669"/>
    <property type="project" value="InterPro"/>
</dbReference>
<reference evidence="4" key="1">
    <citation type="submission" date="2020-10" db="EMBL/GenBank/DDBJ databases">
        <authorList>
            <person name="Gilroy R."/>
        </authorList>
    </citation>
    <scope>NUCLEOTIDE SEQUENCE</scope>
    <source>
        <strain evidence="4">ChiHjej10B9-9673</strain>
    </source>
</reference>
<comment type="caution">
    <text evidence="4">The sequence shown here is derived from an EMBL/GenBank/DDBJ whole genome shotgun (WGS) entry which is preliminary data.</text>
</comment>
<organism evidence="4 5">
    <name type="scientific">Candidatus Scatomorpha merdipullorum</name>
    <dbReference type="NCBI Taxonomy" id="2840927"/>
    <lineage>
        <taxon>Bacteria</taxon>
        <taxon>Bacillati</taxon>
        <taxon>Bacillota</taxon>
        <taxon>Clostridia</taxon>
        <taxon>Eubacteriales</taxon>
        <taxon>Candidatus Scatomorpha</taxon>
    </lineage>
</organism>
<dbReference type="Gene3D" id="3.90.100.10">
    <property type="entry name" value="Orn/Lys/Arg decarboxylase, C-terminal domain"/>
    <property type="match status" value="1"/>
</dbReference>
<dbReference type="PANTHER" id="PTHR43277:SF4">
    <property type="entry name" value="ARGININE DECARBOXYLASE"/>
    <property type="match status" value="1"/>
</dbReference>
<dbReference type="PANTHER" id="PTHR43277">
    <property type="entry name" value="ARGININE DECARBOXYLASE"/>
    <property type="match status" value="1"/>
</dbReference>
<dbReference type="InterPro" id="IPR000310">
    <property type="entry name" value="Orn/Lys/Arg_deCO2ase_major_dom"/>
</dbReference>
<evidence type="ECO:0000313" key="5">
    <source>
        <dbReference type="Proteomes" id="UP000824001"/>
    </source>
</evidence>
<evidence type="ECO:0000256" key="1">
    <source>
        <dbReference type="ARBA" id="ARBA00001933"/>
    </source>
</evidence>
<dbReference type="InterPro" id="IPR036633">
    <property type="entry name" value="Prn/Lys/Arg_de-COase_C_sf"/>
</dbReference>
<dbReference type="InterPro" id="IPR015421">
    <property type="entry name" value="PyrdxlP-dep_Trfase_major"/>
</dbReference>
<name>A0A9D1FF06_9FIRM</name>
<proteinExistence type="predicted"/>
<reference evidence="4" key="2">
    <citation type="journal article" date="2021" name="PeerJ">
        <title>Extensive microbial diversity within the chicken gut microbiome revealed by metagenomics and culture.</title>
        <authorList>
            <person name="Gilroy R."/>
            <person name="Ravi A."/>
            <person name="Getino M."/>
            <person name="Pursley I."/>
            <person name="Horton D.L."/>
            <person name="Alikhan N.F."/>
            <person name="Baker D."/>
            <person name="Gharbi K."/>
            <person name="Hall N."/>
            <person name="Watson M."/>
            <person name="Adriaenssens E.M."/>
            <person name="Foster-Nyarko E."/>
            <person name="Jarju S."/>
            <person name="Secka A."/>
            <person name="Antonio M."/>
            <person name="Oren A."/>
            <person name="Chaudhuri R.R."/>
            <person name="La Ragione R."/>
            <person name="Hildebrand F."/>
            <person name="Pallen M.J."/>
        </authorList>
    </citation>
    <scope>NUCLEOTIDE SEQUENCE</scope>
    <source>
        <strain evidence="4">ChiHjej10B9-9673</strain>
    </source>
</reference>
<dbReference type="InterPro" id="IPR015424">
    <property type="entry name" value="PyrdxlP-dep_Trfase"/>
</dbReference>